<dbReference type="Gene3D" id="1.25.40.10">
    <property type="entry name" value="Tetratricopeptide repeat domain"/>
    <property type="match status" value="1"/>
</dbReference>
<evidence type="ECO:0000313" key="2">
    <source>
        <dbReference type="Proteomes" id="UP001597168"/>
    </source>
</evidence>
<organism evidence="1 2">
    <name type="scientific">Saccharothrix hoggarensis</name>
    <dbReference type="NCBI Taxonomy" id="913853"/>
    <lineage>
        <taxon>Bacteria</taxon>
        <taxon>Bacillati</taxon>
        <taxon>Actinomycetota</taxon>
        <taxon>Actinomycetes</taxon>
        <taxon>Pseudonocardiales</taxon>
        <taxon>Pseudonocardiaceae</taxon>
        <taxon>Saccharothrix</taxon>
    </lineage>
</organism>
<dbReference type="Proteomes" id="UP001597168">
    <property type="component" value="Unassembled WGS sequence"/>
</dbReference>
<dbReference type="EMBL" id="JBHTLK010000081">
    <property type="protein sequence ID" value="MFD1148885.1"/>
    <property type="molecule type" value="Genomic_DNA"/>
</dbReference>
<keyword evidence="2" id="KW-1185">Reference proteome</keyword>
<protein>
    <recommendedName>
        <fullName evidence="3">Helix-turn-helix protein</fullName>
    </recommendedName>
</protein>
<dbReference type="InterPro" id="IPR010982">
    <property type="entry name" value="Lambda_DNA-bd_dom_sf"/>
</dbReference>
<dbReference type="Gene3D" id="1.10.260.40">
    <property type="entry name" value="lambda repressor-like DNA-binding domains"/>
    <property type="match status" value="1"/>
</dbReference>
<sequence length="472" mass="51863">MSDAYRLVVTQCDTYTRMRSEIRGDHMSEAPQHGEEFWSRPELARALRDRHFGRLMRAYRQAHSPEVKQVDLARWIGRTQGQLSRIERSSVAVTDLRKLQPWAEALKIPAHLLWFALPANTPTGIDSEDDERQQEGADVRRRDLLRAAGVTAAAAGADLMINTPWQRLTDSVERDRPVDDATTRLVQDRTAELFQTEETVPARQLLDSLTAHERVLRTLLKNARSDSSRRTLAVALGETTALTGWTLFDVGRGNEAAHTWRETLKIAKAVDDGALAACALGYWSYLAASRNDTGPAVKLLQQAHDLVPGSSAPATRSWIAARQAEELARLGDDTAALRAVERAMTAFDFARPRTERAWTGFFSASRLGSLTVSTYTTLRRTDADAEAQSLLKSLSPGDNKVRALVLADLAAAAASSRDLDKAGELATLSGRLAVRTEATLAKTRLLTLASTLPAAWNGAEAALREKIATVLH</sequence>
<accession>A0ABW3QVV7</accession>
<name>A0ABW3QVV7_9PSEU</name>
<dbReference type="SUPFAM" id="SSF48452">
    <property type="entry name" value="TPR-like"/>
    <property type="match status" value="1"/>
</dbReference>
<proteinExistence type="predicted"/>
<evidence type="ECO:0000313" key="1">
    <source>
        <dbReference type="EMBL" id="MFD1148885.1"/>
    </source>
</evidence>
<dbReference type="SUPFAM" id="SSF47413">
    <property type="entry name" value="lambda repressor-like DNA-binding domains"/>
    <property type="match status" value="1"/>
</dbReference>
<gene>
    <name evidence="1" type="ORF">ACFQ3T_17280</name>
</gene>
<comment type="caution">
    <text evidence="1">The sequence shown here is derived from an EMBL/GenBank/DDBJ whole genome shotgun (WGS) entry which is preliminary data.</text>
</comment>
<dbReference type="InterPro" id="IPR011990">
    <property type="entry name" value="TPR-like_helical_dom_sf"/>
</dbReference>
<reference evidence="2" key="1">
    <citation type="journal article" date="2019" name="Int. J. Syst. Evol. Microbiol.">
        <title>The Global Catalogue of Microorganisms (GCM) 10K type strain sequencing project: providing services to taxonomists for standard genome sequencing and annotation.</title>
        <authorList>
            <consortium name="The Broad Institute Genomics Platform"/>
            <consortium name="The Broad Institute Genome Sequencing Center for Infectious Disease"/>
            <person name="Wu L."/>
            <person name="Ma J."/>
        </authorList>
    </citation>
    <scope>NUCLEOTIDE SEQUENCE [LARGE SCALE GENOMIC DNA]</scope>
    <source>
        <strain evidence="2">CCUG 60214</strain>
    </source>
</reference>
<evidence type="ECO:0008006" key="3">
    <source>
        <dbReference type="Google" id="ProtNLM"/>
    </source>
</evidence>